<gene>
    <name evidence="2" type="ORF">DB30_02311</name>
</gene>
<accession>A0A0C2CVI3</accession>
<feature type="domain" description="IgGFc-binding protein N-terminal" evidence="1">
    <location>
        <begin position="137"/>
        <end position="430"/>
    </location>
</feature>
<evidence type="ECO:0000259" key="1">
    <source>
        <dbReference type="Pfam" id="PF17517"/>
    </source>
</evidence>
<comment type="caution">
    <text evidence="2">The sequence shown here is derived from an EMBL/GenBank/DDBJ whole genome shotgun (WGS) entry which is preliminary data.</text>
</comment>
<dbReference type="EMBL" id="JMCC02000166">
    <property type="protein sequence ID" value="KIG11907.1"/>
    <property type="molecule type" value="Genomic_DNA"/>
</dbReference>
<evidence type="ECO:0000313" key="2">
    <source>
        <dbReference type="EMBL" id="KIG11907.1"/>
    </source>
</evidence>
<name>A0A0C2CVI3_9BACT</name>
<evidence type="ECO:0000313" key="3">
    <source>
        <dbReference type="Proteomes" id="UP000031599"/>
    </source>
</evidence>
<reference evidence="2 3" key="1">
    <citation type="submission" date="2014-12" db="EMBL/GenBank/DDBJ databases">
        <title>Genome assembly of Enhygromyxa salina DSM 15201.</title>
        <authorList>
            <person name="Sharma G."/>
            <person name="Subramanian S."/>
        </authorList>
    </citation>
    <scope>NUCLEOTIDE SEQUENCE [LARGE SCALE GENOMIC DNA]</scope>
    <source>
        <strain evidence="2 3">DSM 15201</strain>
    </source>
</reference>
<dbReference type="Proteomes" id="UP000031599">
    <property type="component" value="Unassembled WGS sequence"/>
</dbReference>
<dbReference type="PANTHER" id="PTHR46534:SF1">
    <property type="entry name" value="IGGFC-BINDING PROTEIN N-TERMINAL DOMAIN-CONTAINING PROTEIN"/>
    <property type="match status" value="1"/>
</dbReference>
<proteinExistence type="predicted"/>
<dbReference type="AlphaFoldDB" id="A0A0C2CVI3"/>
<sequence length="451" mass="48002">MPCDPTEECSFGSCVPLCILIQDAPSSVGCSFFATKHDNYYSNVNAPAQNDSLIAGNISSDTPVNAQLYFIPPNSNVEQAQGGPVVIQPQGAYTWSLSQAEIDSVTTTRQGGVYRLETDLPIVAYQHSPIGATATNDASMLLPEYALTGNYVVPSYRATIGNYPSYMMAIGTQDNSSVNITVGGATAGGGGIPALAAFASTMVVLDRYEVLNLVVAQQNGGDLSGTIIASNQPVHVIGATECANIPQSPATYCDHLEEAAIPLEYWGEEYVGAHAPTRGNEQYHWRVYGGEDGVMINTVPAQPGFPLNLNKGQYHQFATSQSFVITGNGPFMPVQYLESENPNAGTGDPAMYQMVPTEQFLNRYTFVTGTGYDVHYAQITRPVNGAEVTIDGNPVGGYYQVGNYEVADVVVGEGTHFASSNQPFGVSQVGYTGVTSYAYPGGLKLEVINPQ</sequence>
<dbReference type="PANTHER" id="PTHR46534">
    <property type="entry name" value="IGGFC_BINDING DOMAIN-CONTAINING PROTEIN"/>
    <property type="match status" value="1"/>
</dbReference>
<dbReference type="Pfam" id="PF17517">
    <property type="entry name" value="IgGFc_binding"/>
    <property type="match status" value="1"/>
</dbReference>
<dbReference type="InterPro" id="IPR035234">
    <property type="entry name" value="IgGFc-bd_N"/>
</dbReference>
<organism evidence="2 3">
    <name type="scientific">Enhygromyxa salina</name>
    <dbReference type="NCBI Taxonomy" id="215803"/>
    <lineage>
        <taxon>Bacteria</taxon>
        <taxon>Pseudomonadati</taxon>
        <taxon>Myxococcota</taxon>
        <taxon>Polyangia</taxon>
        <taxon>Nannocystales</taxon>
        <taxon>Nannocystaceae</taxon>
        <taxon>Enhygromyxa</taxon>
    </lineage>
</organism>
<protein>
    <submittedName>
        <fullName evidence="2">Dipeptide-binding ABC transporter, periplasmic substrate-binding component</fullName>
    </submittedName>
</protein>